<comment type="caution">
    <text evidence="1">The sequence shown here is derived from an EMBL/GenBank/DDBJ whole genome shotgun (WGS) entry which is preliminary data.</text>
</comment>
<reference evidence="1 2" key="1">
    <citation type="submission" date="2024-01" db="EMBL/GenBank/DDBJ databases">
        <title>Genome assemblies of Stephania.</title>
        <authorList>
            <person name="Yang L."/>
        </authorList>
    </citation>
    <scope>NUCLEOTIDE SEQUENCE [LARGE SCALE GENOMIC DNA]</scope>
    <source>
        <strain evidence="1">YNDBR</strain>
        <tissue evidence="1">Leaf</tissue>
    </source>
</reference>
<organism evidence="1 2">
    <name type="scientific">Stephania yunnanensis</name>
    <dbReference type="NCBI Taxonomy" id="152371"/>
    <lineage>
        <taxon>Eukaryota</taxon>
        <taxon>Viridiplantae</taxon>
        <taxon>Streptophyta</taxon>
        <taxon>Embryophyta</taxon>
        <taxon>Tracheophyta</taxon>
        <taxon>Spermatophyta</taxon>
        <taxon>Magnoliopsida</taxon>
        <taxon>Ranunculales</taxon>
        <taxon>Menispermaceae</taxon>
        <taxon>Menispermoideae</taxon>
        <taxon>Cissampelideae</taxon>
        <taxon>Stephania</taxon>
    </lineage>
</organism>
<accession>A0AAP0J7V9</accession>
<dbReference type="EMBL" id="JBBNAF010000007">
    <property type="protein sequence ID" value="KAK9128295.1"/>
    <property type="molecule type" value="Genomic_DNA"/>
</dbReference>
<proteinExistence type="predicted"/>
<evidence type="ECO:0000313" key="2">
    <source>
        <dbReference type="Proteomes" id="UP001420932"/>
    </source>
</evidence>
<keyword evidence="2" id="KW-1185">Reference proteome</keyword>
<protein>
    <submittedName>
        <fullName evidence="1">Uncharacterized protein</fullName>
    </submittedName>
</protein>
<evidence type="ECO:0000313" key="1">
    <source>
        <dbReference type="EMBL" id="KAK9128295.1"/>
    </source>
</evidence>
<dbReference type="AlphaFoldDB" id="A0AAP0J7V9"/>
<name>A0AAP0J7V9_9MAGN</name>
<sequence length="51" mass="5907">MFLLILSKFQVKKATVIYSSTTKGMNKVSGDSKINKNILNIYMKVYQFLMK</sequence>
<dbReference type="Proteomes" id="UP001420932">
    <property type="component" value="Unassembled WGS sequence"/>
</dbReference>
<gene>
    <name evidence="1" type="ORF">Syun_017092</name>
</gene>